<dbReference type="Proteomes" id="UP000321058">
    <property type="component" value="Unassembled WGS sequence"/>
</dbReference>
<reference evidence="1 2" key="1">
    <citation type="submission" date="2019-07" db="EMBL/GenBank/DDBJ databases">
        <title>Whole genome shotgun sequence of Reyranella soli NBRC 108950.</title>
        <authorList>
            <person name="Hosoyama A."/>
            <person name="Uohara A."/>
            <person name="Ohji S."/>
            <person name="Ichikawa N."/>
        </authorList>
    </citation>
    <scope>NUCLEOTIDE SEQUENCE [LARGE SCALE GENOMIC DNA]</scope>
    <source>
        <strain evidence="1 2">NBRC 108950</strain>
    </source>
</reference>
<dbReference type="EMBL" id="BKAJ01000107">
    <property type="protein sequence ID" value="GEP58666.1"/>
    <property type="molecule type" value="Genomic_DNA"/>
</dbReference>
<comment type="caution">
    <text evidence="1">The sequence shown here is derived from an EMBL/GenBank/DDBJ whole genome shotgun (WGS) entry which is preliminary data.</text>
</comment>
<keyword evidence="2" id="KW-1185">Reference proteome</keyword>
<evidence type="ECO:0000313" key="1">
    <source>
        <dbReference type="EMBL" id="GEP58666.1"/>
    </source>
</evidence>
<evidence type="ECO:0000313" key="2">
    <source>
        <dbReference type="Proteomes" id="UP000321058"/>
    </source>
</evidence>
<sequence>MKRAYWGLPQDGLGADVTGRLTSTCPNGYPCDAFANAATYGDPRADMNKRLTLIWTCEPQRFVLSEVAISGLKVRMDCIAGPPLVPRTISIIEATWGSAGASSTADVTQQVRDICGENSTRCQVPAMAYIFGNQDPNPKVLRIRFTCNGQTTPGQQSLENGVADLRCERNADLGF</sequence>
<accession>A0A512NIA1</accession>
<proteinExistence type="predicted"/>
<organism evidence="1 2">
    <name type="scientific">Reyranella soli</name>
    <dbReference type="NCBI Taxonomy" id="1230389"/>
    <lineage>
        <taxon>Bacteria</taxon>
        <taxon>Pseudomonadati</taxon>
        <taxon>Pseudomonadota</taxon>
        <taxon>Alphaproteobacteria</taxon>
        <taxon>Hyphomicrobiales</taxon>
        <taxon>Reyranellaceae</taxon>
        <taxon>Reyranella</taxon>
    </lineage>
</organism>
<gene>
    <name evidence="1" type="ORF">RSO01_58320</name>
</gene>
<dbReference type="AlphaFoldDB" id="A0A512NIA1"/>
<protein>
    <submittedName>
        <fullName evidence="1">Uncharacterized protein</fullName>
    </submittedName>
</protein>
<name>A0A512NIA1_9HYPH</name>
<dbReference type="CDD" id="cd22823">
    <property type="entry name" value="Gal_Rha_Lectin"/>
    <property type="match status" value="1"/>
</dbReference>